<dbReference type="Proteomes" id="UP001279734">
    <property type="component" value="Unassembled WGS sequence"/>
</dbReference>
<dbReference type="EMBL" id="BSYO01000007">
    <property type="protein sequence ID" value="GMH07886.1"/>
    <property type="molecule type" value="Genomic_DNA"/>
</dbReference>
<comment type="caution">
    <text evidence="9">The sequence shown here is derived from an EMBL/GenBank/DDBJ whole genome shotgun (WGS) entry which is preliminary data.</text>
</comment>
<evidence type="ECO:0000256" key="5">
    <source>
        <dbReference type="ARBA" id="ARBA00023242"/>
    </source>
</evidence>
<keyword evidence="5" id="KW-0539">Nucleus</keyword>
<protein>
    <recommendedName>
        <fullName evidence="8">NAC domain-containing protein</fullName>
    </recommendedName>
</protein>
<proteinExistence type="predicted"/>
<organism evidence="9 10">
    <name type="scientific">Nepenthes gracilis</name>
    <name type="common">Slender pitcher plant</name>
    <dbReference type="NCBI Taxonomy" id="150966"/>
    <lineage>
        <taxon>Eukaryota</taxon>
        <taxon>Viridiplantae</taxon>
        <taxon>Streptophyta</taxon>
        <taxon>Embryophyta</taxon>
        <taxon>Tracheophyta</taxon>
        <taxon>Spermatophyta</taxon>
        <taxon>Magnoliopsida</taxon>
        <taxon>eudicotyledons</taxon>
        <taxon>Gunneridae</taxon>
        <taxon>Pentapetalae</taxon>
        <taxon>Caryophyllales</taxon>
        <taxon>Nepenthaceae</taxon>
        <taxon>Nepenthes</taxon>
    </lineage>
</organism>
<dbReference type="InterPro" id="IPR036093">
    <property type="entry name" value="NAC_dom_sf"/>
</dbReference>
<keyword evidence="3" id="KW-0238">DNA-binding</keyword>
<evidence type="ECO:0000313" key="10">
    <source>
        <dbReference type="Proteomes" id="UP001279734"/>
    </source>
</evidence>
<sequence length="530" mass="58634">MGSGDSATSLAPGFRFHPTDEELVRYYLKRKVCGKPFRFEAIAEIDIYKCEPWDLPGRSKLKSRDLEWYFFSVLDKKYGNGSRTNRATEQGYWKTTGKDRAVHHKCRVAGMKKTLVYHRGRAPHGERTNWVMHEYRLLDEQLEKAGIPLDVFVLCRIFQKSGSGPKNGEQYGAPFIEEEWDDDTMVNVVPGGLAADEVYVGDDAFVERDDLDQNNVEFSSEVAPPPLNFYHEDSSNDVEDSRDLTVQSERDRNAVKNEYILEQNTGANHAAANYFSAEQSVNGAGNMPFVDESYMDAVTNAPFDDGLFLEANDLSEPVEANPSDFDLLEQYIAFSDAEDDIEQYLTFDAVELIGTNVSLSGDLDLTKGNVVGSEEIPSASQLLEAYDVNGPSSSEHCMELSKPKPDIQQPFSKQANHVLGALPAVASEFSTKDMAAWLSAAAQSSSSFHITTGMIRIRNMALSGNALQSPLDKHGNFTVNVVVSFDLPDGVVGSASKMASAFSRAWFCLLFFWVLVFAVGVKAGTCVLAK</sequence>
<keyword evidence="7" id="KW-0472">Membrane</keyword>
<reference evidence="9" key="1">
    <citation type="submission" date="2023-05" db="EMBL/GenBank/DDBJ databases">
        <title>Nepenthes gracilis genome sequencing.</title>
        <authorList>
            <person name="Fukushima K."/>
        </authorList>
    </citation>
    <scope>NUCLEOTIDE SEQUENCE</scope>
    <source>
        <strain evidence="9">SING2019-196</strain>
    </source>
</reference>
<feature type="compositionally biased region" description="Basic and acidic residues" evidence="6">
    <location>
        <begin position="230"/>
        <end position="245"/>
    </location>
</feature>
<feature type="region of interest" description="Disordered" evidence="6">
    <location>
        <begin position="218"/>
        <end position="245"/>
    </location>
</feature>
<evidence type="ECO:0000256" key="1">
    <source>
        <dbReference type="ARBA" id="ARBA00004123"/>
    </source>
</evidence>
<keyword evidence="10" id="KW-1185">Reference proteome</keyword>
<evidence type="ECO:0000256" key="4">
    <source>
        <dbReference type="ARBA" id="ARBA00023163"/>
    </source>
</evidence>
<feature type="transmembrane region" description="Helical" evidence="7">
    <location>
        <begin position="504"/>
        <end position="529"/>
    </location>
</feature>
<keyword evidence="7" id="KW-0812">Transmembrane</keyword>
<evidence type="ECO:0000313" key="9">
    <source>
        <dbReference type="EMBL" id="GMH07886.1"/>
    </source>
</evidence>
<dbReference type="Pfam" id="PF02365">
    <property type="entry name" value="NAM"/>
    <property type="match status" value="1"/>
</dbReference>
<dbReference type="FunFam" id="2.170.150.80:FF:000002">
    <property type="entry name" value="Nac domain-containing protein 86"/>
    <property type="match status" value="1"/>
</dbReference>
<dbReference type="SUPFAM" id="SSF101941">
    <property type="entry name" value="NAC domain"/>
    <property type="match status" value="1"/>
</dbReference>
<dbReference type="GO" id="GO:0003677">
    <property type="term" value="F:DNA binding"/>
    <property type="evidence" value="ECO:0007669"/>
    <property type="project" value="UniProtKB-KW"/>
</dbReference>
<dbReference type="GO" id="GO:0006355">
    <property type="term" value="P:regulation of DNA-templated transcription"/>
    <property type="evidence" value="ECO:0007669"/>
    <property type="project" value="InterPro"/>
</dbReference>
<evidence type="ECO:0000256" key="7">
    <source>
        <dbReference type="SAM" id="Phobius"/>
    </source>
</evidence>
<comment type="subcellular location">
    <subcellularLocation>
        <location evidence="1">Nucleus</location>
    </subcellularLocation>
</comment>
<dbReference type="PANTHER" id="PTHR31744:SF210">
    <property type="entry name" value="NAC DOMAIN-CONTAINING PROTEIN 86-LIKE"/>
    <property type="match status" value="1"/>
</dbReference>
<dbReference type="PROSITE" id="PS51005">
    <property type="entry name" value="NAC"/>
    <property type="match status" value="1"/>
</dbReference>
<name>A0AAD3SBN0_NEPGR</name>
<dbReference type="Gene3D" id="2.170.150.80">
    <property type="entry name" value="NAC domain"/>
    <property type="match status" value="1"/>
</dbReference>
<evidence type="ECO:0000256" key="2">
    <source>
        <dbReference type="ARBA" id="ARBA00023015"/>
    </source>
</evidence>
<dbReference type="PANTHER" id="PTHR31744">
    <property type="entry name" value="PROTEIN CUP-SHAPED COTYLEDON 2-RELATED"/>
    <property type="match status" value="1"/>
</dbReference>
<accession>A0AAD3SBN0</accession>
<evidence type="ECO:0000256" key="6">
    <source>
        <dbReference type="SAM" id="MobiDB-lite"/>
    </source>
</evidence>
<keyword evidence="7" id="KW-1133">Transmembrane helix</keyword>
<evidence type="ECO:0000256" key="3">
    <source>
        <dbReference type="ARBA" id="ARBA00023125"/>
    </source>
</evidence>
<evidence type="ECO:0000259" key="8">
    <source>
        <dbReference type="PROSITE" id="PS51005"/>
    </source>
</evidence>
<dbReference type="InterPro" id="IPR003441">
    <property type="entry name" value="NAC-dom"/>
</dbReference>
<dbReference type="GO" id="GO:0005634">
    <property type="term" value="C:nucleus"/>
    <property type="evidence" value="ECO:0007669"/>
    <property type="project" value="UniProtKB-SubCell"/>
</dbReference>
<feature type="domain" description="NAC" evidence="8">
    <location>
        <begin position="10"/>
        <end position="160"/>
    </location>
</feature>
<keyword evidence="4" id="KW-0804">Transcription</keyword>
<dbReference type="AlphaFoldDB" id="A0AAD3SBN0"/>
<gene>
    <name evidence="9" type="ORF">Nepgr_009726</name>
</gene>
<keyword evidence="2" id="KW-0805">Transcription regulation</keyword>